<comment type="caution">
    <text evidence="1">The sequence shown here is derived from an EMBL/GenBank/DDBJ whole genome shotgun (WGS) entry which is preliminary data.</text>
</comment>
<gene>
    <name evidence="1" type="ORF">O181_011940</name>
</gene>
<organism evidence="1 2">
    <name type="scientific">Austropuccinia psidii MF-1</name>
    <dbReference type="NCBI Taxonomy" id="1389203"/>
    <lineage>
        <taxon>Eukaryota</taxon>
        <taxon>Fungi</taxon>
        <taxon>Dikarya</taxon>
        <taxon>Basidiomycota</taxon>
        <taxon>Pucciniomycotina</taxon>
        <taxon>Pucciniomycetes</taxon>
        <taxon>Pucciniales</taxon>
        <taxon>Sphaerophragmiaceae</taxon>
        <taxon>Austropuccinia</taxon>
    </lineage>
</organism>
<dbReference type="EMBL" id="AVOT02003014">
    <property type="protein sequence ID" value="MBW0472225.1"/>
    <property type="molecule type" value="Genomic_DNA"/>
</dbReference>
<accession>A0A9Q3GME9</accession>
<dbReference type="Proteomes" id="UP000765509">
    <property type="component" value="Unassembled WGS sequence"/>
</dbReference>
<evidence type="ECO:0000313" key="1">
    <source>
        <dbReference type="EMBL" id="MBW0472225.1"/>
    </source>
</evidence>
<sequence>METTRTKAKIIWMKVLGNNSSSHSDFEIWSNCMGGNHASAYWILRISEKQEIFSSNLNFDESFFPALTPLPTQKPPNAQNLDLFSNLPHHCSSVNENTSDETDDSIVL</sequence>
<name>A0A9Q3GME9_9BASI</name>
<evidence type="ECO:0000313" key="2">
    <source>
        <dbReference type="Proteomes" id="UP000765509"/>
    </source>
</evidence>
<keyword evidence="2" id="KW-1185">Reference proteome</keyword>
<reference evidence="1" key="1">
    <citation type="submission" date="2021-03" db="EMBL/GenBank/DDBJ databases">
        <title>Draft genome sequence of rust myrtle Austropuccinia psidii MF-1, a brazilian biotype.</title>
        <authorList>
            <person name="Quecine M.C."/>
            <person name="Pachon D.M.R."/>
            <person name="Bonatelli M.L."/>
            <person name="Correr F.H."/>
            <person name="Franceschini L.M."/>
            <person name="Leite T.F."/>
            <person name="Margarido G.R.A."/>
            <person name="Almeida C.A."/>
            <person name="Ferrarezi J.A."/>
            <person name="Labate C.A."/>
        </authorList>
    </citation>
    <scope>NUCLEOTIDE SEQUENCE</scope>
    <source>
        <strain evidence="1">MF-1</strain>
    </source>
</reference>
<protein>
    <submittedName>
        <fullName evidence="1">Uncharacterized protein</fullName>
    </submittedName>
</protein>
<dbReference type="AlphaFoldDB" id="A0A9Q3GME9"/>
<proteinExistence type="predicted"/>